<dbReference type="STRING" id="270351.Maq22A_c05850"/>
<evidence type="ECO:0008006" key="3">
    <source>
        <dbReference type="Google" id="ProtNLM"/>
    </source>
</evidence>
<evidence type="ECO:0000313" key="2">
    <source>
        <dbReference type="Proteomes" id="UP000061432"/>
    </source>
</evidence>
<organism evidence="1 2">
    <name type="scientific">Methylobacterium aquaticum</name>
    <dbReference type="NCBI Taxonomy" id="270351"/>
    <lineage>
        <taxon>Bacteria</taxon>
        <taxon>Pseudomonadati</taxon>
        <taxon>Pseudomonadota</taxon>
        <taxon>Alphaproteobacteria</taxon>
        <taxon>Hyphomicrobiales</taxon>
        <taxon>Methylobacteriaceae</taxon>
        <taxon>Methylobacterium</taxon>
    </lineage>
</organism>
<dbReference type="EMBL" id="AP014704">
    <property type="protein sequence ID" value="BAQ44536.1"/>
    <property type="molecule type" value="Genomic_DNA"/>
</dbReference>
<reference evidence="2" key="2">
    <citation type="submission" date="2015-01" db="EMBL/GenBank/DDBJ databases">
        <title>Complete genome sequence of Methylobacterium aquaticum strain 22A.</title>
        <authorList>
            <person name="Tani A."/>
            <person name="Ogura Y."/>
            <person name="Hayashi T."/>
        </authorList>
    </citation>
    <scope>NUCLEOTIDE SEQUENCE [LARGE SCALE GENOMIC DNA]</scope>
    <source>
        <strain evidence="2">MA-22A</strain>
    </source>
</reference>
<proteinExistence type="predicted"/>
<protein>
    <recommendedName>
        <fullName evidence="3">Class I SAM-dependent methyltransferase</fullName>
    </recommendedName>
</protein>
<dbReference type="SUPFAM" id="SSF53335">
    <property type="entry name" value="S-adenosyl-L-methionine-dependent methyltransferases"/>
    <property type="match status" value="1"/>
</dbReference>
<gene>
    <name evidence="1" type="ORF">Maq22A_c05850</name>
</gene>
<dbReference type="KEGG" id="maqu:Maq22A_c05850"/>
<sequence length="250" mass="28233">MGAASSRYDVEEHAGSNYREVLATIHATLQPRNYFEIGTREGDTLALAKCDAIAVDPTFVIADPTIFSTRRMSLLYQMTSDDFFARFDPRDLFGEPVQFAFLDGMHRCEFLLRDFYNTEAVSAPNSVIALHDCLPPELPMTARTEAGIVPVKPSRTGWWTGDVWRTALLLKQVRPDLEILALDSFPTGLVLVTNLDPGSSYLKDNYNALLKRMMSYDLATIGIERFFDELRVVSTSEIDSDEKLTARFWL</sequence>
<dbReference type="PATRIC" id="fig|270351.10.peg.1110"/>
<reference evidence="1 2" key="1">
    <citation type="journal article" date="2015" name="Genome Announc.">
        <title>Complete Genome Sequence of Methylobacterium aquaticum Strain 22A, Isolated from Racomitrium japonicum Moss.</title>
        <authorList>
            <person name="Tani A."/>
            <person name="Ogura Y."/>
            <person name="Hayashi T."/>
            <person name="Kimbara K."/>
        </authorList>
    </citation>
    <scope>NUCLEOTIDE SEQUENCE [LARGE SCALE GENOMIC DNA]</scope>
    <source>
        <strain evidence="1 2">MA-22A</strain>
    </source>
</reference>
<evidence type="ECO:0000313" key="1">
    <source>
        <dbReference type="EMBL" id="BAQ44536.1"/>
    </source>
</evidence>
<dbReference type="InterPro" id="IPR029063">
    <property type="entry name" value="SAM-dependent_MTases_sf"/>
</dbReference>
<name>A0A0C6EWR6_9HYPH</name>
<dbReference type="Proteomes" id="UP000061432">
    <property type="component" value="Chromosome"/>
</dbReference>
<dbReference type="AlphaFoldDB" id="A0A0C6EWR6"/>
<accession>A0A0C6EWR6</accession>